<name>A0A6J7FZ12_9ZZZZ</name>
<dbReference type="PANTHER" id="PTHR43757">
    <property type="entry name" value="AMINOMETHYLTRANSFERASE"/>
    <property type="match status" value="1"/>
</dbReference>
<dbReference type="Pfam" id="PF01266">
    <property type="entry name" value="DAO"/>
    <property type="match status" value="1"/>
</dbReference>
<dbReference type="Pfam" id="PF16350">
    <property type="entry name" value="FAO_M"/>
    <property type="match status" value="1"/>
</dbReference>
<dbReference type="Gene3D" id="3.30.70.1400">
    <property type="entry name" value="Aminomethyltransferase beta-barrel domains"/>
    <property type="match status" value="1"/>
</dbReference>
<dbReference type="InterPro" id="IPR006222">
    <property type="entry name" value="GCVT_N"/>
</dbReference>
<dbReference type="SUPFAM" id="SSF101790">
    <property type="entry name" value="Aminomethyltransferase beta-barrel domain"/>
    <property type="match status" value="1"/>
</dbReference>
<dbReference type="Pfam" id="PF01571">
    <property type="entry name" value="GCV_T"/>
    <property type="match status" value="1"/>
</dbReference>
<dbReference type="InterPro" id="IPR029043">
    <property type="entry name" value="GcvT/YgfZ_C"/>
</dbReference>
<evidence type="ECO:0000259" key="3">
    <source>
        <dbReference type="Pfam" id="PF01571"/>
    </source>
</evidence>
<dbReference type="AlphaFoldDB" id="A0A6J7FZ12"/>
<comment type="similarity">
    <text evidence="1">Belongs to the GcvT family.</text>
</comment>
<dbReference type="PANTHER" id="PTHR43757:SF2">
    <property type="entry name" value="AMINOMETHYLTRANSFERASE, MITOCHONDRIAL"/>
    <property type="match status" value="1"/>
</dbReference>
<evidence type="ECO:0000313" key="7">
    <source>
        <dbReference type="EMBL" id="CAB4963070.1"/>
    </source>
</evidence>
<dbReference type="Gene3D" id="2.40.30.110">
    <property type="entry name" value="Aminomethyltransferase beta-barrel domains"/>
    <property type="match status" value="1"/>
</dbReference>
<dbReference type="EMBL" id="CAFBNR010000029">
    <property type="protein sequence ID" value="CAB4963070.1"/>
    <property type="molecule type" value="Genomic_DNA"/>
</dbReference>
<protein>
    <submittedName>
        <fullName evidence="6">Unannotated protein</fullName>
    </submittedName>
</protein>
<dbReference type="InterPro" id="IPR027266">
    <property type="entry name" value="TrmE/GcvT-like"/>
</dbReference>
<dbReference type="InterPro" id="IPR006076">
    <property type="entry name" value="FAD-dep_OxRdtase"/>
</dbReference>
<feature type="domain" description="FAD dependent oxidoreductase" evidence="2">
    <location>
        <begin position="10"/>
        <end position="367"/>
    </location>
</feature>
<dbReference type="Gene3D" id="3.30.9.10">
    <property type="entry name" value="D-Amino Acid Oxidase, subunit A, domain 2"/>
    <property type="match status" value="1"/>
</dbReference>
<feature type="domain" description="Aminomethyltransferase C-terminal" evidence="4">
    <location>
        <begin position="768"/>
        <end position="830"/>
    </location>
</feature>
<dbReference type="Gene3D" id="3.30.1360.120">
    <property type="entry name" value="Probable tRNA modification gtpase trme, domain 1"/>
    <property type="match status" value="1"/>
</dbReference>
<feature type="domain" description="GCVT N-terminal" evidence="3">
    <location>
        <begin position="431"/>
        <end position="719"/>
    </location>
</feature>
<sequence>MSQFPTRAKCVVIGAGIVGNCLVGHLSKLGWTDMVQIDKGPLPNPGGSTGHASNFIFPTDHNKEMALLTLASQKQYIELGMNNTCGGIEVARTPERLEEFNRRMTSAKSWGIDAKLLTPAEIKELVPFINEKILLGGFYTPSVSVVDSLQTGTLMRESAVAAGNLQVFANTEVLDLEVENGTIKAVVTNKGRIEAEFVVVACGVWSPRIAAMAGANIPLTPAVHQMADVGPIDILQQSNKELAYPIIRDMDTFCYERQSSGSMEVGSYAHRAIFMHPDDIPSNEASALSPTELPLTQDDFDPQMEQAIDLMEMLGDAEIKYAINGLLSLTPDAMPVLGETVEVRNLWSAAAVWIKEGPGIAQLVAEWMTYGYPHLCDPHSSDISRFYAHEKTDHHIYARCDEHFNKTYGIVHPREQWGTQRNMRRSPFFPREEAAGATFFDARGWERPQWFASNAKLMDKFKGQCESRPSEWDARWWSPITNAEHLQMRESVGMVDLTAFNEFDFTGPGTMAFLQYMCVNNVDVPVGRSVYTPLLTQGGGFRGDLTIMRLGANHFRVITGAFDGGRDKYWFTKYMPQDGSVTFTDMSSALCTIGVWGPNAEKTMAKATQNINAEGKLVPFDVSQANFPYGSVREVLIDGVPATMFRISYVGENGWEIYTKMEHGLRLWDSIAEAGKEFEIIPVGMGVYAVTGRIEKGYRLMGAELESEYNPMEAGLNRAKVKSADFIGKAEYMKARDEKPAAIMCTLEMIDNTSKSGIKRFPTGGNEPILTKDGQRIVDTKGRVSRVTTAGAAPSLGKYLLLAYLTPEHAVEGNELRVMYMNEMYPVRVARVGSQPLFDPTDARMKS</sequence>
<organism evidence="6">
    <name type="scientific">freshwater metagenome</name>
    <dbReference type="NCBI Taxonomy" id="449393"/>
    <lineage>
        <taxon>unclassified sequences</taxon>
        <taxon>metagenomes</taxon>
        <taxon>ecological metagenomes</taxon>
    </lineage>
</organism>
<evidence type="ECO:0000259" key="5">
    <source>
        <dbReference type="Pfam" id="PF16350"/>
    </source>
</evidence>
<dbReference type="EMBL" id="CAFBMJ010000034">
    <property type="protein sequence ID" value="CAB4900406.1"/>
    <property type="molecule type" value="Genomic_DNA"/>
</dbReference>
<dbReference type="InterPro" id="IPR013977">
    <property type="entry name" value="GcvT_C"/>
</dbReference>
<proteinExistence type="inferred from homology"/>
<feature type="domain" description="FAD dependent oxidoreductase central" evidence="5">
    <location>
        <begin position="377"/>
        <end position="426"/>
    </location>
</feature>
<evidence type="ECO:0000256" key="1">
    <source>
        <dbReference type="ARBA" id="ARBA00008609"/>
    </source>
</evidence>
<dbReference type="InterPro" id="IPR032503">
    <property type="entry name" value="FAO_M"/>
</dbReference>
<dbReference type="SUPFAM" id="SSF103025">
    <property type="entry name" value="Folate-binding domain"/>
    <property type="match status" value="1"/>
</dbReference>
<dbReference type="SUPFAM" id="SSF51905">
    <property type="entry name" value="FAD/NAD(P)-binding domain"/>
    <property type="match status" value="1"/>
</dbReference>
<evidence type="ECO:0000313" key="6">
    <source>
        <dbReference type="EMBL" id="CAB4900406.1"/>
    </source>
</evidence>
<gene>
    <name evidence="6" type="ORF">UFOPK3573_00614</name>
    <name evidence="7" type="ORF">UFOPK3879_00754</name>
</gene>
<dbReference type="InterPro" id="IPR036188">
    <property type="entry name" value="FAD/NAD-bd_sf"/>
</dbReference>
<accession>A0A6J7FZ12</accession>
<dbReference type="Pfam" id="PF08669">
    <property type="entry name" value="GCV_T_C"/>
    <property type="match status" value="1"/>
</dbReference>
<reference evidence="6" key="1">
    <citation type="submission" date="2020-05" db="EMBL/GenBank/DDBJ databases">
        <authorList>
            <person name="Chiriac C."/>
            <person name="Salcher M."/>
            <person name="Ghai R."/>
            <person name="Kavagutti S V."/>
        </authorList>
    </citation>
    <scope>NUCLEOTIDE SEQUENCE</scope>
</reference>
<evidence type="ECO:0000259" key="2">
    <source>
        <dbReference type="Pfam" id="PF01266"/>
    </source>
</evidence>
<dbReference type="InterPro" id="IPR028896">
    <property type="entry name" value="GcvT/YgfZ/DmdA"/>
</dbReference>
<dbReference type="Gene3D" id="3.50.50.60">
    <property type="entry name" value="FAD/NAD(P)-binding domain"/>
    <property type="match status" value="1"/>
</dbReference>
<dbReference type="GO" id="GO:0005739">
    <property type="term" value="C:mitochondrion"/>
    <property type="evidence" value="ECO:0007669"/>
    <property type="project" value="TreeGrafter"/>
</dbReference>
<dbReference type="SUPFAM" id="SSF54373">
    <property type="entry name" value="FAD-linked reductases, C-terminal domain"/>
    <property type="match status" value="1"/>
</dbReference>
<evidence type="ECO:0000259" key="4">
    <source>
        <dbReference type="Pfam" id="PF08669"/>
    </source>
</evidence>